<protein>
    <submittedName>
        <fullName evidence="8">U1 like C2H2 zinc finger, related, related</fullName>
    </submittedName>
</protein>
<feature type="compositionally biased region" description="Low complexity" evidence="5">
    <location>
        <begin position="162"/>
        <end position="175"/>
    </location>
</feature>
<dbReference type="InterPro" id="IPR036236">
    <property type="entry name" value="Znf_C2H2_sf"/>
</dbReference>
<evidence type="ECO:0000259" key="7">
    <source>
        <dbReference type="SMART" id="SM00451"/>
    </source>
</evidence>
<feature type="compositionally biased region" description="Basic and acidic residues" evidence="5">
    <location>
        <begin position="135"/>
        <end position="146"/>
    </location>
</feature>
<dbReference type="Pfam" id="PF12874">
    <property type="entry name" value="zf-met"/>
    <property type="match status" value="1"/>
</dbReference>
<dbReference type="SMART" id="SM00451">
    <property type="entry name" value="ZnF_U1"/>
    <property type="match status" value="1"/>
</dbReference>
<dbReference type="InterPro" id="IPR013087">
    <property type="entry name" value="Znf_C2H2_type"/>
</dbReference>
<accession>U6GMK4</accession>
<keyword evidence="4" id="KW-0539">Nucleus</keyword>
<evidence type="ECO:0000256" key="6">
    <source>
        <dbReference type="SAM" id="SignalP"/>
    </source>
</evidence>
<evidence type="ECO:0000313" key="8">
    <source>
        <dbReference type="EMBL" id="CDI81415.1"/>
    </source>
</evidence>
<feature type="signal peptide" evidence="6">
    <location>
        <begin position="1"/>
        <end position="21"/>
    </location>
</feature>
<keyword evidence="3" id="KW-0862">Zinc</keyword>
<evidence type="ECO:0000256" key="4">
    <source>
        <dbReference type="ARBA" id="ARBA00023242"/>
    </source>
</evidence>
<evidence type="ECO:0000313" key="9">
    <source>
        <dbReference type="Proteomes" id="UP000018050"/>
    </source>
</evidence>
<dbReference type="OrthoDB" id="347669at2759"/>
<sequence>MWLAPFLGQLLIFSNLMLTFCKKLWCGICECLCKDSQAYLDHINGRNHNQLLGMSICVERVPLARVKAKLQAPRQAAGTGLEPPNPKTKADARAQQQQQQQQQGGGAQGTSGGFGVLAGGAGAEGGAAEADDEFERVQRRLEELQRKPALKKRLKKEKKRAAAFAAAGGTTPTAKQQHRQKQGWKRILTPLP</sequence>
<dbReference type="RefSeq" id="XP_013248859.1">
    <property type="nucleotide sequence ID" value="XM_013393405.1"/>
</dbReference>
<dbReference type="GeneID" id="25274158"/>
<keyword evidence="6" id="KW-0732">Signal</keyword>
<dbReference type="VEuPathDB" id="ToxoDB:EAH_00060880"/>
<keyword evidence="2" id="KW-0863">Zinc-finger</keyword>
<dbReference type="PANTHER" id="PTHR45986:SF1">
    <property type="entry name" value="ZINC FINGER MATRIN-TYPE PROTEIN 2"/>
    <property type="match status" value="1"/>
</dbReference>
<evidence type="ECO:0000256" key="1">
    <source>
        <dbReference type="ARBA" id="ARBA00022723"/>
    </source>
</evidence>
<dbReference type="InterPro" id="IPR040107">
    <property type="entry name" value="Snu23"/>
</dbReference>
<dbReference type="GO" id="GO:0046540">
    <property type="term" value="C:U4/U6 x U5 tri-snRNP complex"/>
    <property type="evidence" value="ECO:0007669"/>
    <property type="project" value="TreeGrafter"/>
</dbReference>
<dbReference type="Proteomes" id="UP000018050">
    <property type="component" value="Unassembled WGS sequence"/>
</dbReference>
<proteinExistence type="predicted"/>
<gene>
    <name evidence="8" type="ORF">EAH_00060880</name>
</gene>
<dbReference type="AlphaFoldDB" id="U6GMK4"/>
<dbReference type="GO" id="GO:0005681">
    <property type="term" value="C:spliceosomal complex"/>
    <property type="evidence" value="ECO:0007669"/>
    <property type="project" value="InterPro"/>
</dbReference>
<organism evidence="8 9">
    <name type="scientific">Eimeria acervulina</name>
    <name type="common">Coccidian parasite</name>
    <dbReference type="NCBI Taxonomy" id="5801"/>
    <lineage>
        <taxon>Eukaryota</taxon>
        <taxon>Sar</taxon>
        <taxon>Alveolata</taxon>
        <taxon>Apicomplexa</taxon>
        <taxon>Conoidasida</taxon>
        <taxon>Coccidia</taxon>
        <taxon>Eucoccidiorida</taxon>
        <taxon>Eimeriorina</taxon>
        <taxon>Eimeriidae</taxon>
        <taxon>Eimeria</taxon>
    </lineage>
</organism>
<feature type="compositionally biased region" description="Gly residues" evidence="5">
    <location>
        <begin position="103"/>
        <end position="125"/>
    </location>
</feature>
<dbReference type="GO" id="GO:0000398">
    <property type="term" value="P:mRNA splicing, via spliceosome"/>
    <property type="evidence" value="ECO:0007669"/>
    <property type="project" value="InterPro"/>
</dbReference>
<reference evidence="8" key="1">
    <citation type="submission" date="2013-10" db="EMBL/GenBank/DDBJ databases">
        <title>Genomic analysis of the causative agents of coccidiosis in chickens.</title>
        <authorList>
            <person name="Reid A.J."/>
            <person name="Blake D."/>
            <person name="Billington K."/>
            <person name="Browne H."/>
            <person name="Dunn M."/>
            <person name="Hung S."/>
            <person name="Kawahara F."/>
            <person name="Miranda-Saavedra D."/>
            <person name="Mourier T."/>
            <person name="Nagra H."/>
            <person name="Otto T.D."/>
            <person name="Rawlings N."/>
            <person name="Sanchez A."/>
            <person name="Sanders M."/>
            <person name="Subramaniam C."/>
            <person name="Tay Y."/>
            <person name="Dear P."/>
            <person name="Doerig C."/>
            <person name="Gruber A."/>
            <person name="Parkinson J."/>
            <person name="Shirley M."/>
            <person name="Wan K.L."/>
            <person name="Berriman M."/>
            <person name="Tomley F."/>
            <person name="Pain A."/>
        </authorList>
    </citation>
    <scope>NUCLEOTIDE SEQUENCE</scope>
    <source>
        <strain evidence="8">Houghton</strain>
    </source>
</reference>
<dbReference type="InterPro" id="IPR003604">
    <property type="entry name" value="Matrin/U1-like-C_Znf_C2H2"/>
</dbReference>
<name>U6GMK4_EIMAC</name>
<feature type="compositionally biased region" description="Basic residues" evidence="5">
    <location>
        <begin position="148"/>
        <end position="161"/>
    </location>
</feature>
<evidence type="ECO:0000256" key="5">
    <source>
        <dbReference type="SAM" id="MobiDB-lite"/>
    </source>
</evidence>
<evidence type="ECO:0000256" key="3">
    <source>
        <dbReference type="ARBA" id="ARBA00022833"/>
    </source>
</evidence>
<feature type="region of interest" description="Disordered" evidence="5">
    <location>
        <begin position="72"/>
        <end position="192"/>
    </location>
</feature>
<dbReference type="EMBL" id="HG671629">
    <property type="protein sequence ID" value="CDI81415.1"/>
    <property type="molecule type" value="Genomic_DNA"/>
</dbReference>
<dbReference type="PANTHER" id="PTHR45986">
    <property type="entry name" value="ZINC FINGER MATRIN-TYPE PROTEIN 2"/>
    <property type="match status" value="1"/>
</dbReference>
<feature type="domain" description="U1-type" evidence="7">
    <location>
        <begin position="21"/>
        <end position="55"/>
    </location>
</feature>
<keyword evidence="9" id="KW-1185">Reference proteome</keyword>
<dbReference type="SUPFAM" id="SSF57667">
    <property type="entry name" value="beta-beta-alpha zinc fingers"/>
    <property type="match status" value="1"/>
</dbReference>
<keyword evidence="1" id="KW-0479">Metal-binding</keyword>
<reference evidence="8" key="2">
    <citation type="submission" date="2013-10" db="EMBL/GenBank/DDBJ databases">
        <authorList>
            <person name="Aslett M."/>
        </authorList>
    </citation>
    <scope>NUCLEOTIDE SEQUENCE</scope>
    <source>
        <strain evidence="8">Houghton</strain>
    </source>
</reference>
<evidence type="ECO:0000256" key="2">
    <source>
        <dbReference type="ARBA" id="ARBA00022771"/>
    </source>
</evidence>
<dbReference type="GO" id="GO:0008270">
    <property type="term" value="F:zinc ion binding"/>
    <property type="evidence" value="ECO:0007669"/>
    <property type="project" value="UniProtKB-KW"/>
</dbReference>
<feature type="chain" id="PRO_5004670048" evidence="6">
    <location>
        <begin position="22"/>
        <end position="192"/>
    </location>
</feature>
<dbReference type="GO" id="GO:0003676">
    <property type="term" value="F:nucleic acid binding"/>
    <property type="evidence" value="ECO:0007669"/>
    <property type="project" value="InterPro"/>
</dbReference>